<sequence>MLGLTKPQYTECHGHVRYPLPGLAGQSKPFPECGLCACYSFWESQVRVGYRVGTKSEPSYPQKEGTTACPLEVLPHLDTPIHP</sequence>
<dbReference type="Proteomes" id="UP001233172">
    <property type="component" value="Unassembled WGS sequence"/>
</dbReference>
<reference evidence="1" key="1">
    <citation type="journal article" date="2023" name="PLoS Negl. Trop. Dis.">
        <title>A genome sequence for Biomphalaria pfeifferi, the major vector snail for the human-infecting parasite Schistosoma mansoni.</title>
        <authorList>
            <person name="Bu L."/>
            <person name="Lu L."/>
            <person name="Laidemitt M.R."/>
            <person name="Zhang S.M."/>
            <person name="Mutuku M."/>
            <person name="Mkoji G."/>
            <person name="Steinauer M."/>
            <person name="Loker E.S."/>
        </authorList>
    </citation>
    <scope>NUCLEOTIDE SEQUENCE</scope>
    <source>
        <strain evidence="1">KasaAsao</strain>
    </source>
</reference>
<accession>A0AAD8B0J0</accession>
<reference evidence="1" key="2">
    <citation type="submission" date="2023-04" db="EMBL/GenBank/DDBJ databases">
        <authorList>
            <person name="Bu L."/>
            <person name="Lu L."/>
            <person name="Laidemitt M.R."/>
            <person name="Zhang S.M."/>
            <person name="Mutuku M."/>
            <person name="Mkoji G."/>
            <person name="Steinauer M."/>
            <person name="Loker E.S."/>
        </authorList>
    </citation>
    <scope>NUCLEOTIDE SEQUENCE</scope>
    <source>
        <strain evidence="1">KasaAsao</strain>
        <tissue evidence="1">Whole Snail</tissue>
    </source>
</reference>
<evidence type="ECO:0000313" key="2">
    <source>
        <dbReference type="Proteomes" id="UP001233172"/>
    </source>
</evidence>
<name>A0AAD8B0J0_BIOPF</name>
<gene>
    <name evidence="1" type="ORF">Bpfe_024871</name>
</gene>
<evidence type="ECO:0000313" key="1">
    <source>
        <dbReference type="EMBL" id="KAK0045748.1"/>
    </source>
</evidence>
<dbReference type="EMBL" id="JASAOG010000176">
    <property type="protein sequence ID" value="KAK0045748.1"/>
    <property type="molecule type" value="Genomic_DNA"/>
</dbReference>
<keyword evidence="2" id="KW-1185">Reference proteome</keyword>
<comment type="caution">
    <text evidence="1">The sequence shown here is derived from an EMBL/GenBank/DDBJ whole genome shotgun (WGS) entry which is preliminary data.</text>
</comment>
<organism evidence="1 2">
    <name type="scientific">Biomphalaria pfeifferi</name>
    <name type="common">Bloodfluke planorb</name>
    <name type="synonym">Freshwater snail</name>
    <dbReference type="NCBI Taxonomy" id="112525"/>
    <lineage>
        <taxon>Eukaryota</taxon>
        <taxon>Metazoa</taxon>
        <taxon>Spiralia</taxon>
        <taxon>Lophotrochozoa</taxon>
        <taxon>Mollusca</taxon>
        <taxon>Gastropoda</taxon>
        <taxon>Heterobranchia</taxon>
        <taxon>Euthyneura</taxon>
        <taxon>Panpulmonata</taxon>
        <taxon>Hygrophila</taxon>
        <taxon>Lymnaeoidea</taxon>
        <taxon>Planorbidae</taxon>
        <taxon>Biomphalaria</taxon>
    </lineage>
</organism>
<protein>
    <submittedName>
        <fullName evidence="1">Uncharacterized protein</fullName>
    </submittedName>
</protein>
<dbReference type="AlphaFoldDB" id="A0AAD8B0J0"/>
<proteinExistence type="predicted"/>